<feature type="compositionally biased region" description="Low complexity" evidence="1">
    <location>
        <begin position="167"/>
        <end position="177"/>
    </location>
</feature>
<reference evidence="2" key="2">
    <citation type="submission" date="2022-01" db="EMBL/GenBank/DDBJ databases">
        <authorList>
            <person name="Yamashiro T."/>
            <person name="Shiraishi A."/>
            <person name="Satake H."/>
            <person name="Nakayama K."/>
        </authorList>
    </citation>
    <scope>NUCLEOTIDE SEQUENCE</scope>
</reference>
<evidence type="ECO:0000313" key="2">
    <source>
        <dbReference type="EMBL" id="GJS95155.1"/>
    </source>
</evidence>
<evidence type="ECO:0000313" key="3">
    <source>
        <dbReference type="Proteomes" id="UP001151760"/>
    </source>
</evidence>
<dbReference type="Proteomes" id="UP001151760">
    <property type="component" value="Unassembled WGS sequence"/>
</dbReference>
<gene>
    <name evidence="2" type="ORF">Tco_0802123</name>
</gene>
<feature type="compositionally biased region" description="Polar residues" evidence="1">
    <location>
        <begin position="409"/>
        <end position="428"/>
    </location>
</feature>
<feature type="compositionally biased region" description="Acidic residues" evidence="1">
    <location>
        <begin position="155"/>
        <end position="166"/>
    </location>
</feature>
<name>A0ABQ5A1Y4_9ASTR</name>
<feature type="compositionally biased region" description="Basic and acidic residues" evidence="1">
    <location>
        <begin position="430"/>
        <end position="450"/>
    </location>
</feature>
<comment type="caution">
    <text evidence="2">The sequence shown here is derived from an EMBL/GenBank/DDBJ whole genome shotgun (WGS) entry which is preliminary data.</text>
</comment>
<feature type="region of interest" description="Disordered" evidence="1">
    <location>
        <begin position="148"/>
        <end position="181"/>
    </location>
</feature>
<sequence>MPNLLPTHPTLMLDSDFIPSDDSLGSDLEVSFPYGTRNKILIRGYSLKSNPRYFYLEIHFLSHLSDCPDYEDSRARDHFVEIPSGESKVHIEVLSVLWGNRLPILDGSLPLSRAYGQYQLIYDKLELVDLSSIEHLRYLFSWDKVTEEPRKEDGDSNNDQEKEDDNVNSTNNVNTASDGNNTNNVNVAQTLLLLRNVMLLGIKLLLAVESENGQWGTTITSPSNKIVVTEASVRRDLQLDDEGGETHLFPMTHGGSGLEEMGFVMKVRSAYCIQSLHPSLLNLHHLNLKGNKNLGGLRRRTLRVLDLENIKTAQAQEITSLKKRVKKLEKKGGSRTKILYRVGRSARVISFEEANLGDQEDTFKQGRKIDDIDKDAEITLLGEREESEIRLEEAKLKSARPKTKGVVIQNPSESTPTISLQLPSQVKGQGSKDKGKAKMIEPEKPLKKKD</sequence>
<keyword evidence="3" id="KW-1185">Reference proteome</keyword>
<feature type="region of interest" description="Disordered" evidence="1">
    <location>
        <begin position="395"/>
        <end position="450"/>
    </location>
</feature>
<protein>
    <submittedName>
        <fullName evidence="2">Uncharacterized protein</fullName>
    </submittedName>
</protein>
<dbReference type="EMBL" id="BQNB010011788">
    <property type="protein sequence ID" value="GJS95155.1"/>
    <property type="molecule type" value="Genomic_DNA"/>
</dbReference>
<evidence type="ECO:0000256" key="1">
    <source>
        <dbReference type="SAM" id="MobiDB-lite"/>
    </source>
</evidence>
<organism evidence="2 3">
    <name type="scientific">Tanacetum coccineum</name>
    <dbReference type="NCBI Taxonomy" id="301880"/>
    <lineage>
        <taxon>Eukaryota</taxon>
        <taxon>Viridiplantae</taxon>
        <taxon>Streptophyta</taxon>
        <taxon>Embryophyta</taxon>
        <taxon>Tracheophyta</taxon>
        <taxon>Spermatophyta</taxon>
        <taxon>Magnoliopsida</taxon>
        <taxon>eudicotyledons</taxon>
        <taxon>Gunneridae</taxon>
        <taxon>Pentapetalae</taxon>
        <taxon>asterids</taxon>
        <taxon>campanulids</taxon>
        <taxon>Asterales</taxon>
        <taxon>Asteraceae</taxon>
        <taxon>Asteroideae</taxon>
        <taxon>Anthemideae</taxon>
        <taxon>Anthemidinae</taxon>
        <taxon>Tanacetum</taxon>
    </lineage>
</organism>
<proteinExistence type="predicted"/>
<accession>A0ABQ5A1Y4</accession>
<reference evidence="2" key="1">
    <citation type="journal article" date="2022" name="Int. J. Mol. Sci.">
        <title>Draft Genome of Tanacetum Coccineum: Genomic Comparison of Closely Related Tanacetum-Family Plants.</title>
        <authorList>
            <person name="Yamashiro T."/>
            <person name="Shiraishi A."/>
            <person name="Nakayama K."/>
            <person name="Satake H."/>
        </authorList>
    </citation>
    <scope>NUCLEOTIDE SEQUENCE</scope>
</reference>